<evidence type="ECO:0000313" key="1">
    <source>
        <dbReference type="EMBL" id="NKE48112.1"/>
    </source>
</evidence>
<name>A0ABX1F728_9PROT</name>
<evidence type="ECO:0000313" key="2">
    <source>
        <dbReference type="Proteomes" id="UP000765160"/>
    </source>
</evidence>
<dbReference type="EMBL" id="JAAVTX010000008">
    <property type="protein sequence ID" value="NKE48112.1"/>
    <property type="molecule type" value="Genomic_DNA"/>
</dbReference>
<comment type="caution">
    <text evidence="1">The sequence shown here is derived from an EMBL/GenBank/DDBJ whole genome shotgun (WGS) entry which is preliminary data.</text>
</comment>
<dbReference type="Proteomes" id="UP000765160">
    <property type="component" value="Unassembled WGS sequence"/>
</dbReference>
<keyword evidence="1" id="KW-0378">Hydrolase</keyword>
<dbReference type="SUPFAM" id="SSF53474">
    <property type="entry name" value="alpha/beta-Hydrolases"/>
    <property type="match status" value="1"/>
</dbReference>
<proteinExistence type="predicted"/>
<accession>A0ABX1F728</accession>
<dbReference type="InterPro" id="IPR029058">
    <property type="entry name" value="AB_hydrolase_fold"/>
</dbReference>
<reference evidence="1 2" key="1">
    <citation type="submission" date="2020-03" db="EMBL/GenBank/DDBJ databases">
        <title>Roseomonas selenitidurans sp. nov. isolated from soil.</title>
        <authorList>
            <person name="Liu H."/>
        </authorList>
    </citation>
    <scope>NUCLEOTIDE SEQUENCE [LARGE SCALE GENOMIC DNA]</scope>
    <source>
        <strain evidence="1 2">JCM 15073</strain>
    </source>
</reference>
<dbReference type="RefSeq" id="WP_168054179.1">
    <property type="nucleotide sequence ID" value="NZ_JAATJR010000008.1"/>
</dbReference>
<dbReference type="Gene3D" id="3.40.50.1820">
    <property type="entry name" value="alpha/beta hydrolase"/>
    <property type="match status" value="1"/>
</dbReference>
<keyword evidence="2" id="KW-1185">Reference proteome</keyword>
<organism evidence="1 2">
    <name type="scientific">Falsiroseomonas frigidaquae</name>
    <dbReference type="NCBI Taxonomy" id="487318"/>
    <lineage>
        <taxon>Bacteria</taxon>
        <taxon>Pseudomonadati</taxon>
        <taxon>Pseudomonadota</taxon>
        <taxon>Alphaproteobacteria</taxon>
        <taxon>Acetobacterales</taxon>
        <taxon>Roseomonadaceae</taxon>
        <taxon>Falsiroseomonas</taxon>
    </lineage>
</organism>
<gene>
    <name evidence="1" type="ORF">HB662_25260</name>
</gene>
<dbReference type="GO" id="GO:0016787">
    <property type="term" value="F:hydrolase activity"/>
    <property type="evidence" value="ECO:0007669"/>
    <property type="project" value="UniProtKB-KW"/>
</dbReference>
<sequence length="300" mass="31964">MSPPLGPPLAPLALAFAQTGRSAIPWADAACDLARPLTLHGYRPASHRPENPVVIVQHGMLRNGDDYRDFWIPAAEKHGLLIVAPTYGKQAWPEAEHYNNGLVLDDLGQPRPAESWGYAIPQRVFQALREAGVTTREKAHLFGHSAGGQFGHRLLSTQPHGWLEAATIGNPGWYTLPTLDRTFPEGLGGIGLGEDALLALLAFPMTILAGDQDIETDGPSLPSQPTALAQGPHRFARAHNYLAAGQAEAARRGVACNWKLVPVAGVGHDGRAMSAICAALWFEGRLISAAEAGVSAEKVA</sequence>
<protein>
    <submittedName>
        <fullName evidence="1">Alpha/beta hydrolase</fullName>
    </submittedName>
</protein>